<reference evidence="2" key="1">
    <citation type="submission" date="2016-11" db="EMBL/GenBank/DDBJ databases">
        <authorList>
            <person name="Varghese N."/>
            <person name="Submissions S."/>
        </authorList>
    </citation>
    <scope>NUCLEOTIDE SEQUENCE [LARGE SCALE GENOMIC DNA]</scope>
    <source>
        <strain evidence="2">DSM 22363</strain>
    </source>
</reference>
<gene>
    <name evidence="1" type="ORF">SAMN02745824_0390</name>
</gene>
<dbReference type="OrthoDB" id="8224439at2"/>
<keyword evidence="2" id="KW-1185">Reference proteome</keyword>
<name>A0A1N6CMR9_9SPHN</name>
<dbReference type="RefSeq" id="WP_074203470.1">
    <property type="nucleotide sequence ID" value="NZ_FSQW01000001.1"/>
</dbReference>
<proteinExistence type="predicted"/>
<dbReference type="Proteomes" id="UP000185192">
    <property type="component" value="Unassembled WGS sequence"/>
</dbReference>
<dbReference type="PROSITE" id="PS51257">
    <property type="entry name" value="PROKAR_LIPOPROTEIN"/>
    <property type="match status" value="1"/>
</dbReference>
<sequence length="208" mass="22903">MRRFGLILALLLASCTPGGPSGEEAEGEDPNTAASEPESNVLIAYPDRFGPFRIGSSYQQLAGEHDLKLEYSSEVEDWDNPQPTGKGCESFSLSEDWPFAGLMFEDGILTRVDFYRPFRDAQPRKKSAITEQNIGLGSRIEAAKQAYGDALTQTPHPYLEDQGSYLTWDANSAGDGPKHGIVFETDEHTVTSFRIGDSRSIQYIEGCL</sequence>
<dbReference type="EMBL" id="FSQW01000001">
    <property type="protein sequence ID" value="SIN59853.1"/>
    <property type="molecule type" value="Genomic_DNA"/>
</dbReference>
<organism evidence="1 2">
    <name type="scientific">Parasphingorhabdus marina DSM 22363</name>
    <dbReference type="NCBI Taxonomy" id="1123272"/>
    <lineage>
        <taxon>Bacteria</taxon>
        <taxon>Pseudomonadati</taxon>
        <taxon>Pseudomonadota</taxon>
        <taxon>Alphaproteobacteria</taxon>
        <taxon>Sphingomonadales</taxon>
        <taxon>Sphingomonadaceae</taxon>
        <taxon>Parasphingorhabdus</taxon>
    </lineage>
</organism>
<dbReference type="STRING" id="1123272.SAMN02745824_0390"/>
<evidence type="ECO:0000313" key="2">
    <source>
        <dbReference type="Proteomes" id="UP000185192"/>
    </source>
</evidence>
<dbReference type="AlphaFoldDB" id="A0A1N6CMR9"/>
<accession>A0A1N6CMR9</accession>
<protein>
    <submittedName>
        <fullName evidence="1">Uncharacterized protein</fullName>
    </submittedName>
</protein>
<evidence type="ECO:0000313" key="1">
    <source>
        <dbReference type="EMBL" id="SIN59853.1"/>
    </source>
</evidence>